<evidence type="ECO:0000256" key="1">
    <source>
        <dbReference type="SAM" id="Phobius"/>
    </source>
</evidence>
<accession>A0ABN1JNF8</accession>
<dbReference type="EMBL" id="BAAAEW010000004">
    <property type="protein sequence ID" value="GAA0743423.1"/>
    <property type="molecule type" value="Genomic_DNA"/>
</dbReference>
<proteinExistence type="predicted"/>
<keyword evidence="3" id="KW-1185">Reference proteome</keyword>
<keyword evidence="1" id="KW-1133">Transmembrane helix</keyword>
<gene>
    <name evidence="2" type="ORF">GCM10009107_07940</name>
</gene>
<keyword evidence="1" id="KW-0812">Transmembrane</keyword>
<dbReference type="RefSeq" id="WP_141288229.1">
    <property type="nucleotide sequence ID" value="NZ_BAAAEW010000004.1"/>
</dbReference>
<evidence type="ECO:0000313" key="2">
    <source>
        <dbReference type="EMBL" id="GAA0743423.1"/>
    </source>
</evidence>
<feature type="transmembrane region" description="Helical" evidence="1">
    <location>
        <begin position="115"/>
        <end position="136"/>
    </location>
</feature>
<organism evidence="2 3">
    <name type="scientific">Ideonella azotifigens</name>
    <dbReference type="NCBI Taxonomy" id="513160"/>
    <lineage>
        <taxon>Bacteria</taxon>
        <taxon>Pseudomonadati</taxon>
        <taxon>Pseudomonadota</taxon>
        <taxon>Betaproteobacteria</taxon>
        <taxon>Burkholderiales</taxon>
        <taxon>Sphaerotilaceae</taxon>
        <taxon>Ideonella</taxon>
    </lineage>
</organism>
<dbReference type="Proteomes" id="UP001500279">
    <property type="component" value="Unassembled WGS sequence"/>
</dbReference>
<reference evidence="2 3" key="1">
    <citation type="journal article" date="2019" name="Int. J. Syst. Evol. Microbiol.">
        <title>The Global Catalogue of Microorganisms (GCM) 10K type strain sequencing project: providing services to taxonomists for standard genome sequencing and annotation.</title>
        <authorList>
            <consortium name="The Broad Institute Genomics Platform"/>
            <consortium name="The Broad Institute Genome Sequencing Center for Infectious Disease"/>
            <person name="Wu L."/>
            <person name="Ma J."/>
        </authorList>
    </citation>
    <scope>NUCLEOTIDE SEQUENCE [LARGE SCALE GENOMIC DNA]</scope>
    <source>
        <strain evidence="2 3">JCM 15503</strain>
    </source>
</reference>
<name>A0ABN1JNF8_9BURK</name>
<feature type="transmembrane region" description="Helical" evidence="1">
    <location>
        <begin position="34"/>
        <end position="51"/>
    </location>
</feature>
<evidence type="ECO:0008006" key="4">
    <source>
        <dbReference type="Google" id="ProtNLM"/>
    </source>
</evidence>
<keyword evidence="1" id="KW-0472">Membrane</keyword>
<sequence>MSQAAPSDKLPDWELYRALREQWTHEDNLINHRLMWLILSQGLLFTAYGTLSTAKLHWLVLGFPFFGIVVAAVIGISIFAALTAIEVVNTRFEAAGLDALCSLSPGRTSGNYGKLAAQSLPFVFGALWLLAMAGAFDH</sequence>
<feature type="transmembrane region" description="Helical" evidence="1">
    <location>
        <begin position="58"/>
        <end position="82"/>
    </location>
</feature>
<protein>
    <recommendedName>
        <fullName evidence="4">DUF2189 domain-containing protein</fullName>
    </recommendedName>
</protein>
<comment type="caution">
    <text evidence="2">The sequence shown here is derived from an EMBL/GenBank/DDBJ whole genome shotgun (WGS) entry which is preliminary data.</text>
</comment>
<evidence type="ECO:0000313" key="3">
    <source>
        <dbReference type="Proteomes" id="UP001500279"/>
    </source>
</evidence>